<sequence length="118" mass="12712">MTLGGIAWLIVAIAILLFLGSISFMIFRITQPLKNVLKDVDIIAREADDLLVNTNVLLEDVNGKVEVLDPAFQAVADLGESVSDLNDAARNLTTKIGTSNMSKMGLLFATFNGMRKGS</sequence>
<dbReference type="Pfam" id="PF06103">
    <property type="entry name" value="DUF948"/>
    <property type="match status" value="1"/>
</dbReference>
<dbReference type="KEGG" id="wct:WS74_0355"/>
<evidence type="ECO:0000313" key="2">
    <source>
        <dbReference type="EMBL" id="AIM62607.1"/>
    </source>
</evidence>
<dbReference type="InterPro" id="IPR009293">
    <property type="entry name" value="UPF0478"/>
</dbReference>
<evidence type="ECO:0000313" key="3">
    <source>
        <dbReference type="Proteomes" id="UP000029079"/>
    </source>
</evidence>
<keyword evidence="3" id="KW-1185">Reference proteome</keyword>
<dbReference type="STRING" id="759620.WS105_0353"/>
<dbReference type="RefSeq" id="WP_009764932.1">
    <property type="nucleotide sequence ID" value="NZ_CP009223.1"/>
</dbReference>
<reference evidence="3" key="2">
    <citation type="submission" date="2014-08" db="EMBL/GenBank/DDBJ databases">
        <title>Complete genome of Weissella ceti strain WS74 isolated from diseased rainbow trout in Brazil.</title>
        <authorList>
            <person name="Figueiredo H.C.P."/>
            <person name="Leal C.A.G."/>
            <person name="Pereira F.L."/>
            <person name="Soares S.C."/>
            <person name="Dorella F.A."/>
            <person name="Carvalho A.F."/>
            <person name="Azevedo V.A.C."/>
        </authorList>
    </citation>
    <scope>NUCLEOTIDE SEQUENCE [LARGE SCALE GENOMIC DNA]</scope>
    <source>
        <strain evidence="3">WS74</strain>
    </source>
</reference>
<dbReference type="KEGG" id="wci:WS105_0353"/>
<keyword evidence="1" id="KW-0472">Membrane</keyword>
<keyword evidence="1" id="KW-0812">Transmembrane</keyword>
<feature type="transmembrane region" description="Helical" evidence="1">
    <location>
        <begin position="6"/>
        <end position="27"/>
    </location>
</feature>
<name>A0A075TUQ3_9LACO</name>
<dbReference type="KEGG" id="wce:WS08_0355"/>
<dbReference type="PANTHER" id="PTHR40070">
    <property type="entry name" value="UPF0478 PROTEIN YTXG"/>
    <property type="match status" value="1"/>
</dbReference>
<protein>
    <submittedName>
        <fullName evidence="2">Methyl-accepting chemotaxis family protein</fullName>
    </submittedName>
</protein>
<accession>A0A075TUQ3</accession>
<dbReference type="PANTHER" id="PTHR40070:SF1">
    <property type="entry name" value="UPF0478 PROTEIN YTXG"/>
    <property type="match status" value="1"/>
</dbReference>
<dbReference type="PATRIC" id="fig|759620.7.peg.341"/>
<reference evidence="2 3" key="1">
    <citation type="journal article" date="2014" name="Genome Announc.">
        <title>Complete Genome Sequences of Fish Pathogenic Weissella ceti Strains WS74 and WS105.</title>
        <authorList>
            <person name="Figueiredo H.C."/>
            <person name="Leal C.A."/>
            <person name="Dorella F.A."/>
            <person name="Carvalho A.F."/>
            <person name="Soares S.C."/>
            <person name="Pereira F.L."/>
            <person name="Azevedo V.A."/>
        </authorList>
    </citation>
    <scope>NUCLEOTIDE SEQUENCE [LARGE SCALE GENOMIC DNA]</scope>
    <source>
        <strain evidence="2 3">WS74</strain>
    </source>
</reference>
<keyword evidence="1" id="KW-1133">Transmembrane helix</keyword>
<proteinExistence type="predicted"/>
<organism evidence="2 3">
    <name type="scientific">Weissella ceti</name>
    <dbReference type="NCBI Taxonomy" id="759620"/>
    <lineage>
        <taxon>Bacteria</taxon>
        <taxon>Bacillati</taxon>
        <taxon>Bacillota</taxon>
        <taxon>Bacilli</taxon>
        <taxon>Lactobacillales</taxon>
        <taxon>Lactobacillaceae</taxon>
        <taxon>Weissella</taxon>
    </lineage>
</organism>
<evidence type="ECO:0000256" key="1">
    <source>
        <dbReference type="SAM" id="Phobius"/>
    </source>
</evidence>
<gene>
    <name evidence="2" type="ORF">WS74_0355</name>
</gene>
<dbReference type="OrthoDB" id="2146420at2"/>
<dbReference type="AlphaFoldDB" id="A0A075TUQ3"/>
<dbReference type="Proteomes" id="UP000029079">
    <property type="component" value="Chromosome"/>
</dbReference>
<dbReference type="EMBL" id="CP009223">
    <property type="protein sequence ID" value="AIM62607.1"/>
    <property type="molecule type" value="Genomic_DNA"/>
</dbReference>